<proteinExistence type="predicted"/>
<dbReference type="AlphaFoldDB" id="A0A3Q7XSJ3"/>
<protein>
    <submittedName>
        <fullName evidence="2">Uncharacterized protein LOC113784760</fullName>
    </submittedName>
</protein>
<dbReference type="OrthoDB" id="1428480at2759"/>
<sequence length="115" mass="12896">MRSGPSTRSWNQTHVDSRFQFKDLVPCILVNFDKQQIVVWRGKDYKHLKGGRTRGRVYGTGDLSINVRQGCVSLTQHSQNPSNSIIGMSLEAERVARIRAEQIAQDVVAQAQVAT</sequence>
<reference evidence="2" key="1">
    <citation type="submission" date="2025-08" db="UniProtKB">
        <authorList>
            <consortium name="RefSeq"/>
        </authorList>
    </citation>
    <scope>IDENTIFICATION</scope>
    <source>
        <tissue evidence="2">Etiolated seedlings</tissue>
    </source>
</reference>
<keyword evidence="1" id="KW-1185">Reference proteome</keyword>
<evidence type="ECO:0000313" key="1">
    <source>
        <dbReference type="Proteomes" id="UP000087171"/>
    </source>
</evidence>
<evidence type="ECO:0000313" key="2">
    <source>
        <dbReference type="RefSeq" id="XP_027186821.1"/>
    </source>
</evidence>
<gene>
    <name evidence="2" type="primary">LOC113784760</name>
</gene>
<name>A0A3Q7XSJ3_CICAR</name>
<dbReference type="Proteomes" id="UP000087171">
    <property type="component" value="Unplaced"/>
</dbReference>
<organism evidence="1 2">
    <name type="scientific">Cicer arietinum</name>
    <name type="common">Chickpea</name>
    <name type="synonym">Garbanzo</name>
    <dbReference type="NCBI Taxonomy" id="3827"/>
    <lineage>
        <taxon>Eukaryota</taxon>
        <taxon>Viridiplantae</taxon>
        <taxon>Streptophyta</taxon>
        <taxon>Embryophyta</taxon>
        <taxon>Tracheophyta</taxon>
        <taxon>Spermatophyta</taxon>
        <taxon>Magnoliopsida</taxon>
        <taxon>eudicotyledons</taxon>
        <taxon>Gunneridae</taxon>
        <taxon>Pentapetalae</taxon>
        <taxon>rosids</taxon>
        <taxon>fabids</taxon>
        <taxon>Fabales</taxon>
        <taxon>Fabaceae</taxon>
        <taxon>Papilionoideae</taxon>
        <taxon>50 kb inversion clade</taxon>
        <taxon>NPAAA clade</taxon>
        <taxon>Hologalegina</taxon>
        <taxon>IRL clade</taxon>
        <taxon>Cicereae</taxon>
        <taxon>Cicer</taxon>
    </lineage>
</organism>
<accession>A0A3Q7XSJ3</accession>
<dbReference type="RefSeq" id="XP_027186821.1">
    <property type="nucleotide sequence ID" value="XM_027331020.1"/>
</dbReference>